<reference evidence="1" key="1">
    <citation type="submission" date="2021-01" db="EMBL/GenBank/DDBJ databases">
        <authorList>
            <person name="Corre E."/>
            <person name="Pelletier E."/>
            <person name="Niang G."/>
            <person name="Scheremetjew M."/>
            <person name="Finn R."/>
            <person name="Kale V."/>
            <person name="Holt S."/>
            <person name="Cochrane G."/>
            <person name="Meng A."/>
            <person name="Brown T."/>
            <person name="Cohen L."/>
        </authorList>
    </citation>
    <scope>NUCLEOTIDE SEQUENCE</scope>
    <source>
        <strain evidence="1">CCMP3124</strain>
    </source>
</reference>
<accession>A0A7S1TMV0</accession>
<evidence type="ECO:0000313" key="1">
    <source>
        <dbReference type="EMBL" id="CAD9240684.1"/>
    </source>
</evidence>
<name>A0A7S1TMV0_9RHOD</name>
<organism evidence="1">
    <name type="scientific">Erythrolobus australicus</name>
    <dbReference type="NCBI Taxonomy" id="1077150"/>
    <lineage>
        <taxon>Eukaryota</taxon>
        <taxon>Rhodophyta</taxon>
        <taxon>Bangiophyceae</taxon>
        <taxon>Porphyridiales</taxon>
        <taxon>Porphyridiaceae</taxon>
        <taxon>Erythrolobus</taxon>
    </lineage>
</organism>
<dbReference type="EMBL" id="HBGI01003701">
    <property type="protein sequence ID" value="CAD9240684.1"/>
    <property type="molecule type" value="Transcribed_RNA"/>
</dbReference>
<sequence>MGFVVARGCGGGSEARGRKRRRMRCCAGGAEEGGSRTAVSRRDAVSSWARMMACGAAVLGLGACGDAACAAVPTIEDYLGVRGGSVKRSGGSFLLDQSAKSAKKSAFDDTEQAAPLSTAADFRRMAEEARKVLDETRSLVLARQWDGVREKLRAPGGPVAALTASAPKRRDSAAPIADAGGAAELAQSLSEFASSVSAVVDFAFQNRVVFFNYSDRRSIEQLAKDTQALEMLDISEPLSDLALCDDILAEILAALNRDPALRKQ</sequence>
<proteinExistence type="predicted"/>
<dbReference type="AlphaFoldDB" id="A0A7S1TMV0"/>
<protein>
    <submittedName>
        <fullName evidence="1">Uncharacterized protein</fullName>
    </submittedName>
</protein>
<gene>
    <name evidence="1" type="ORF">EAUS1353_LOCUS2423</name>
</gene>